<protein>
    <submittedName>
        <fullName evidence="1">Uncharacterized protein</fullName>
    </submittedName>
</protein>
<keyword evidence="2" id="KW-1185">Reference proteome</keyword>
<reference evidence="1" key="1">
    <citation type="submission" date="2018-03" db="EMBL/GenBank/DDBJ databases">
        <authorList>
            <person name="Guldener U."/>
        </authorList>
    </citation>
    <scope>NUCLEOTIDE SEQUENCE</scope>
</reference>
<evidence type="ECO:0000313" key="2">
    <source>
        <dbReference type="Proteomes" id="UP001187682"/>
    </source>
</evidence>
<proteinExistence type="predicted"/>
<sequence length="271" mass="30131">MGLVRTIFLFKDVMKSNTTDLKKSGFNTLIIFNIDILNNGDIKYSRSSTQGSKDVLVASNGAYVGGDALTEKVRSFKTGDTGVNRVEISINAENIRSLMADPGPKPNTPLYRNFVALKRAWSLDAVNNDDEKIYDMPSTVAFAKMLGEVGYKYTTAPYEKKEFWAAVKNEVNKGLQEPLLDRVYLQCYDGGAPNVPGEWQTTLGMKVVPHLWVTNNSKPREGVTPAEAKARFHSWIQKSDLAGGGYWDDYDIEDTKSSYIAYGNVLVSLFP</sequence>
<dbReference type="EMBL" id="ONZQ02000006">
    <property type="protein sequence ID" value="SPO02452.1"/>
    <property type="molecule type" value="Genomic_DNA"/>
</dbReference>
<name>A0AAE8MXR8_9PEZI</name>
<gene>
    <name evidence="1" type="ORF">DNG_05125</name>
</gene>
<evidence type="ECO:0000313" key="1">
    <source>
        <dbReference type="EMBL" id="SPO02452.1"/>
    </source>
</evidence>
<organism evidence="1 2">
    <name type="scientific">Cephalotrichum gorgonifer</name>
    <dbReference type="NCBI Taxonomy" id="2041049"/>
    <lineage>
        <taxon>Eukaryota</taxon>
        <taxon>Fungi</taxon>
        <taxon>Dikarya</taxon>
        <taxon>Ascomycota</taxon>
        <taxon>Pezizomycotina</taxon>
        <taxon>Sordariomycetes</taxon>
        <taxon>Hypocreomycetidae</taxon>
        <taxon>Microascales</taxon>
        <taxon>Microascaceae</taxon>
        <taxon>Cephalotrichum</taxon>
    </lineage>
</organism>
<dbReference type="Proteomes" id="UP001187682">
    <property type="component" value="Unassembled WGS sequence"/>
</dbReference>
<dbReference type="AlphaFoldDB" id="A0AAE8MXR8"/>
<comment type="caution">
    <text evidence="1">The sequence shown here is derived from an EMBL/GenBank/DDBJ whole genome shotgun (WGS) entry which is preliminary data.</text>
</comment>
<accession>A0AAE8MXR8</accession>